<keyword evidence="15" id="KW-0812">Transmembrane</keyword>
<evidence type="ECO:0000256" key="12">
    <source>
        <dbReference type="ARBA" id="ARBA00023316"/>
    </source>
</evidence>
<evidence type="ECO:0000256" key="9">
    <source>
        <dbReference type="ARBA" id="ARBA00022984"/>
    </source>
</evidence>
<evidence type="ECO:0000256" key="14">
    <source>
        <dbReference type="ARBA" id="ARBA00049902"/>
    </source>
</evidence>
<feature type="transmembrane region" description="Helical" evidence="15">
    <location>
        <begin position="58"/>
        <end position="81"/>
    </location>
</feature>
<dbReference type="GO" id="GO:0006508">
    <property type="term" value="P:proteolysis"/>
    <property type="evidence" value="ECO:0007669"/>
    <property type="project" value="UniProtKB-KW"/>
</dbReference>
<dbReference type="Gene3D" id="2.60.40.10">
    <property type="entry name" value="Immunoglobulins"/>
    <property type="match status" value="1"/>
</dbReference>
<dbReference type="GO" id="GO:0008955">
    <property type="term" value="F:peptidoglycan glycosyltransferase activity"/>
    <property type="evidence" value="ECO:0007669"/>
    <property type="project" value="UniProtKB-EC"/>
</dbReference>
<evidence type="ECO:0000256" key="15">
    <source>
        <dbReference type="SAM" id="Phobius"/>
    </source>
</evidence>
<keyword evidence="10 15" id="KW-0472">Membrane</keyword>
<evidence type="ECO:0000256" key="3">
    <source>
        <dbReference type="ARBA" id="ARBA00022645"/>
    </source>
</evidence>
<keyword evidence="7" id="KW-0378">Hydrolase</keyword>
<keyword evidence="5" id="KW-0328">Glycosyltransferase</keyword>
<evidence type="ECO:0000256" key="7">
    <source>
        <dbReference type="ARBA" id="ARBA00022801"/>
    </source>
</evidence>
<dbReference type="GO" id="GO:0005886">
    <property type="term" value="C:plasma membrane"/>
    <property type="evidence" value="ECO:0007669"/>
    <property type="project" value="UniProtKB-SubCell"/>
</dbReference>
<dbReference type="GO" id="GO:0071555">
    <property type="term" value="P:cell wall organization"/>
    <property type="evidence" value="ECO:0007669"/>
    <property type="project" value="UniProtKB-KW"/>
</dbReference>
<keyword evidence="12" id="KW-0961">Cell wall biogenesis/degradation</keyword>
<organism evidence="18">
    <name type="scientific">candidate division CPR3 bacterium</name>
    <dbReference type="NCBI Taxonomy" id="2268181"/>
    <lineage>
        <taxon>Bacteria</taxon>
        <taxon>Bacteria division CPR3</taxon>
    </lineage>
</organism>
<dbReference type="Pfam" id="PF17957">
    <property type="entry name" value="Big_7"/>
    <property type="match status" value="1"/>
</dbReference>
<dbReference type="PANTHER" id="PTHR32282:SF11">
    <property type="entry name" value="PENICILLIN-BINDING PROTEIN 1B"/>
    <property type="match status" value="1"/>
</dbReference>
<keyword evidence="2" id="KW-1003">Cell membrane</keyword>
<evidence type="ECO:0000313" key="18">
    <source>
        <dbReference type="EMBL" id="HHR92115.1"/>
    </source>
</evidence>
<keyword evidence="9" id="KW-0573">Peptidoglycan synthesis</keyword>
<evidence type="ECO:0000256" key="1">
    <source>
        <dbReference type="ARBA" id="ARBA00004236"/>
    </source>
</evidence>
<keyword evidence="15" id="KW-1133">Transmembrane helix</keyword>
<evidence type="ECO:0000256" key="13">
    <source>
        <dbReference type="ARBA" id="ARBA00044770"/>
    </source>
</evidence>
<dbReference type="InterPro" id="IPR050396">
    <property type="entry name" value="Glycosyltr_51/Transpeptidase"/>
</dbReference>
<keyword evidence="8" id="KW-0133">Cell shape</keyword>
<dbReference type="EC" id="2.4.99.28" evidence="13"/>
<keyword evidence="3" id="KW-0121">Carboxypeptidase</keyword>
<feature type="domain" description="Penicillin-binding protein transpeptidase" evidence="16">
    <location>
        <begin position="439"/>
        <end position="715"/>
    </location>
</feature>
<dbReference type="GO" id="GO:0004180">
    <property type="term" value="F:carboxypeptidase activity"/>
    <property type="evidence" value="ECO:0007669"/>
    <property type="project" value="UniProtKB-KW"/>
</dbReference>
<dbReference type="InterPro" id="IPR036950">
    <property type="entry name" value="PBP_transglycosylase"/>
</dbReference>
<dbReference type="GO" id="GO:0008658">
    <property type="term" value="F:penicillin binding"/>
    <property type="evidence" value="ECO:0007669"/>
    <property type="project" value="InterPro"/>
</dbReference>
<evidence type="ECO:0000256" key="11">
    <source>
        <dbReference type="ARBA" id="ARBA00023268"/>
    </source>
</evidence>
<dbReference type="Gene3D" id="3.40.710.10">
    <property type="entry name" value="DD-peptidase/beta-lactamase superfamily"/>
    <property type="match status" value="1"/>
</dbReference>
<accession>A0A7C5YRX8</accession>
<dbReference type="Pfam" id="PF00912">
    <property type="entry name" value="Transgly"/>
    <property type="match status" value="1"/>
</dbReference>
<dbReference type="EMBL" id="DRVY01000038">
    <property type="protein sequence ID" value="HHR92115.1"/>
    <property type="molecule type" value="Genomic_DNA"/>
</dbReference>
<proteinExistence type="predicted"/>
<protein>
    <recommendedName>
        <fullName evidence="13">peptidoglycan glycosyltransferase</fullName>
        <ecNumber evidence="13">2.4.99.28</ecNumber>
    </recommendedName>
</protein>
<name>A0A7C5YRX8_UNCC3</name>
<keyword evidence="11" id="KW-0511">Multifunctional enzyme</keyword>
<evidence type="ECO:0000256" key="4">
    <source>
        <dbReference type="ARBA" id="ARBA00022670"/>
    </source>
</evidence>
<evidence type="ECO:0000259" key="16">
    <source>
        <dbReference type="Pfam" id="PF00905"/>
    </source>
</evidence>
<comment type="catalytic activity">
    <reaction evidence="14">
        <text>[GlcNAc-(1-&gt;4)-Mur2Ac(oyl-L-Ala-gamma-D-Glu-L-Lys-D-Ala-D-Ala)](n)-di-trans,octa-cis-undecaprenyl diphosphate + beta-D-GlcNAc-(1-&gt;4)-Mur2Ac(oyl-L-Ala-gamma-D-Glu-L-Lys-D-Ala-D-Ala)-di-trans,octa-cis-undecaprenyl diphosphate = [GlcNAc-(1-&gt;4)-Mur2Ac(oyl-L-Ala-gamma-D-Glu-L-Lys-D-Ala-D-Ala)](n+1)-di-trans,octa-cis-undecaprenyl diphosphate + di-trans,octa-cis-undecaprenyl diphosphate + H(+)</text>
        <dbReference type="Rhea" id="RHEA:23708"/>
        <dbReference type="Rhea" id="RHEA-COMP:9602"/>
        <dbReference type="Rhea" id="RHEA-COMP:9603"/>
        <dbReference type="ChEBI" id="CHEBI:15378"/>
        <dbReference type="ChEBI" id="CHEBI:58405"/>
        <dbReference type="ChEBI" id="CHEBI:60033"/>
        <dbReference type="ChEBI" id="CHEBI:78435"/>
        <dbReference type="EC" id="2.4.99.28"/>
    </reaction>
</comment>
<evidence type="ECO:0000256" key="5">
    <source>
        <dbReference type="ARBA" id="ARBA00022676"/>
    </source>
</evidence>
<evidence type="ECO:0000259" key="17">
    <source>
        <dbReference type="Pfam" id="PF00912"/>
    </source>
</evidence>
<evidence type="ECO:0000256" key="2">
    <source>
        <dbReference type="ARBA" id="ARBA00022475"/>
    </source>
</evidence>
<evidence type="ECO:0000256" key="10">
    <source>
        <dbReference type="ARBA" id="ARBA00023136"/>
    </source>
</evidence>
<dbReference type="AlphaFoldDB" id="A0A7C5YRX8"/>
<sequence length="1036" mass="115507">MRFKLTHSHKKRALIPGKRYLDKSRVLGPRWSRVSKLVRKKEYLNSKKQWWKTVLKRFFIFSFITFLFFALLGTIFASAYISRVSREIPDPGTPFGTEFIPQTTYIYDRDGKVELYKIYGDRNSEWVKIEDIPPHVRAAFLAAEDASFYQHKGMDLPGIGKAILHELFGIGSKRGASTITQQLIQNATSVGREQSYKRKVKELILSMQIEQKYTKDQILEAYLNYIPFGGNIYGIKVASKAYFGKEPKDLTLAEAALLAGIPQFPATYAPPPRGMNPLLTAYQAHIQCGFPYDPDAWLAENIKDEDLEKYGITDRKDYARPANEWRMEYVLYQIKDKRSILSDPAGCNCGISDEQIEGARKQQIVFTKYYERKLAGHFVDYVRTKLDEMFKDKGGISYVESAGLKVYTTLDWDMQQIGEEEVKNIRGSLKNYNAYNAALVSVDPNTGEILTMVGSRDYWGENEGCDSQGRCKFNGQTNALISLRSYGSSGKPFVYLAFFMKGFGTGSIVPDIPLKFGNYAPQNYDRTFLGLEMDVRRALELSRNVPAVEALSAVGMDDFLNLISKIGYSQETVERMRVAGLASAIGGASITMLEHANAYIILATGGIYRPLVCIKKIVDRDGKVIYEYVPDEGTRVVEEKYTYLVTDILQNYWTLPPVKKYGYYVAGKTGTSDGPRDIVFAGYTKHLVTVVWAGNNDNSPMRGDADGSTVAKGIWNPYMLRVLPKFPNEPFKQPAGVLRISVCRDTGFSPGNSGCPTKTALFVTPPPEDTFHKKLWVSRCPDVYKLASEADKLAGVAEEKLFVHYQAPNPALQPQLDDYLSKKGLLPPTEVCDMYRGENAPIVKFTTPTENQVFHVGDTVNISVQIGTPKGIVSVDFYTDDMLIKHATVPPYSAQWTIDNNVTAGSHTVKAEVLDTGGKKGVGIVKIFVEKQLPTIRITDPINNAVVLKPTMNVTIGVGSTPLVTNVSVDIFVKDESESIYKLCGPFDIAVGSSKTVNCNISGLSSGKGYYIFAKSLVGVDPIQSEYVYITVSDPS</sequence>
<dbReference type="SUPFAM" id="SSF53955">
    <property type="entry name" value="Lysozyme-like"/>
    <property type="match status" value="1"/>
</dbReference>
<evidence type="ECO:0000256" key="8">
    <source>
        <dbReference type="ARBA" id="ARBA00022960"/>
    </source>
</evidence>
<evidence type="ECO:0000256" key="6">
    <source>
        <dbReference type="ARBA" id="ARBA00022679"/>
    </source>
</evidence>
<dbReference type="Gene3D" id="1.10.3810.10">
    <property type="entry name" value="Biosynthetic peptidoglycan transglycosylase-like"/>
    <property type="match status" value="1"/>
</dbReference>
<keyword evidence="4" id="KW-0645">Protease</keyword>
<comment type="caution">
    <text evidence="18">The sequence shown here is derived from an EMBL/GenBank/DDBJ whole genome shotgun (WGS) entry which is preliminary data.</text>
</comment>
<dbReference type="PANTHER" id="PTHR32282">
    <property type="entry name" value="BINDING PROTEIN TRANSPEPTIDASE, PUTATIVE-RELATED"/>
    <property type="match status" value="1"/>
</dbReference>
<feature type="domain" description="Glycosyl transferase family 51" evidence="17">
    <location>
        <begin position="117"/>
        <end position="270"/>
    </location>
</feature>
<keyword evidence="6" id="KW-0808">Transferase</keyword>
<dbReference type="InterPro" id="IPR012338">
    <property type="entry name" value="Beta-lactam/transpept-like"/>
</dbReference>
<dbReference type="GO" id="GO:0030288">
    <property type="term" value="C:outer membrane-bounded periplasmic space"/>
    <property type="evidence" value="ECO:0007669"/>
    <property type="project" value="TreeGrafter"/>
</dbReference>
<dbReference type="InterPro" id="IPR001460">
    <property type="entry name" value="PCN-bd_Tpept"/>
</dbReference>
<dbReference type="Pfam" id="PF00905">
    <property type="entry name" value="Transpeptidase"/>
    <property type="match status" value="1"/>
</dbReference>
<dbReference type="InterPro" id="IPR001264">
    <property type="entry name" value="Glyco_trans_51"/>
</dbReference>
<dbReference type="SUPFAM" id="SSF56601">
    <property type="entry name" value="beta-lactamase/transpeptidase-like"/>
    <property type="match status" value="1"/>
</dbReference>
<gene>
    <name evidence="18" type="ORF">ENL96_01190</name>
</gene>
<reference evidence="18" key="1">
    <citation type="journal article" date="2020" name="mSystems">
        <title>Genome- and Community-Level Interaction Insights into Carbon Utilization and Element Cycling Functions of Hydrothermarchaeota in Hydrothermal Sediment.</title>
        <authorList>
            <person name="Zhou Z."/>
            <person name="Liu Y."/>
            <person name="Xu W."/>
            <person name="Pan J."/>
            <person name="Luo Z.H."/>
            <person name="Li M."/>
        </authorList>
    </citation>
    <scope>NUCLEOTIDE SEQUENCE [LARGE SCALE GENOMIC DNA]</scope>
    <source>
        <strain evidence="18">SpSt-1042</strain>
    </source>
</reference>
<dbReference type="InterPro" id="IPR023346">
    <property type="entry name" value="Lysozyme-like_dom_sf"/>
</dbReference>
<comment type="subcellular location">
    <subcellularLocation>
        <location evidence="1">Cell membrane</location>
    </subcellularLocation>
</comment>
<dbReference type="GO" id="GO:0008360">
    <property type="term" value="P:regulation of cell shape"/>
    <property type="evidence" value="ECO:0007669"/>
    <property type="project" value="UniProtKB-KW"/>
</dbReference>
<dbReference type="InterPro" id="IPR013783">
    <property type="entry name" value="Ig-like_fold"/>
</dbReference>
<dbReference type="GO" id="GO:0009252">
    <property type="term" value="P:peptidoglycan biosynthetic process"/>
    <property type="evidence" value="ECO:0007669"/>
    <property type="project" value="UniProtKB-KW"/>
</dbReference>